<evidence type="ECO:0000313" key="4">
    <source>
        <dbReference type="Proteomes" id="UP001242995"/>
    </source>
</evidence>
<proteinExistence type="predicted"/>
<dbReference type="InterPro" id="IPR036390">
    <property type="entry name" value="WH_DNA-bd_sf"/>
</dbReference>
<name>A0AAW8DHF3_9MICC</name>
<comment type="caution">
    <text evidence="1">The sequence shown here is derived from an EMBL/GenBank/DDBJ whole genome shotgun (WGS) entry which is preliminary data.</text>
</comment>
<evidence type="ECO:0000313" key="1">
    <source>
        <dbReference type="EMBL" id="MDP9905132.1"/>
    </source>
</evidence>
<accession>A0AAW8DHF3</accession>
<dbReference type="AlphaFoldDB" id="A0AAW8DHF3"/>
<dbReference type="Gene3D" id="1.10.10.10">
    <property type="entry name" value="Winged helix-like DNA-binding domain superfamily/Winged helix DNA-binding domain"/>
    <property type="match status" value="1"/>
</dbReference>
<dbReference type="RefSeq" id="WP_306961075.1">
    <property type="nucleotide sequence ID" value="NZ_JAUSRG010000004.1"/>
</dbReference>
<organism evidence="1 4">
    <name type="scientific">Arthrobacter bambusae</name>
    <dbReference type="NCBI Taxonomy" id="1338426"/>
    <lineage>
        <taxon>Bacteria</taxon>
        <taxon>Bacillati</taxon>
        <taxon>Actinomycetota</taxon>
        <taxon>Actinomycetes</taxon>
        <taxon>Micrococcales</taxon>
        <taxon>Micrococcaceae</taxon>
        <taxon>Arthrobacter</taxon>
    </lineage>
</organism>
<dbReference type="Pfam" id="PF12840">
    <property type="entry name" value="HTH_20"/>
    <property type="match status" value="1"/>
</dbReference>
<dbReference type="Proteomes" id="UP001230951">
    <property type="component" value="Unassembled WGS sequence"/>
</dbReference>
<evidence type="ECO:0000313" key="2">
    <source>
        <dbReference type="EMBL" id="MDQ0181328.1"/>
    </source>
</evidence>
<dbReference type="Proteomes" id="UP001242995">
    <property type="component" value="Unassembled WGS sequence"/>
</dbReference>
<dbReference type="EMBL" id="JAUSRG010000004">
    <property type="protein sequence ID" value="MDP9905132.1"/>
    <property type="molecule type" value="Genomic_DNA"/>
</dbReference>
<reference evidence="1 3" key="1">
    <citation type="submission" date="2023-07" db="EMBL/GenBank/DDBJ databases">
        <title>Sorghum-associated microbial communities from plants grown in Nebraska, USA.</title>
        <authorList>
            <person name="Schachtman D."/>
        </authorList>
    </citation>
    <scope>NUCLEOTIDE SEQUENCE</scope>
    <source>
        <strain evidence="1">DS1006</strain>
        <strain evidence="2 3">DS1016</strain>
    </source>
</reference>
<gene>
    <name evidence="1" type="ORF">J2S90_002091</name>
    <name evidence="2" type="ORF">J2S93_002759</name>
</gene>
<dbReference type="SUPFAM" id="SSF46785">
    <property type="entry name" value="Winged helix' DNA-binding domain"/>
    <property type="match status" value="1"/>
</dbReference>
<dbReference type="InterPro" id="IPR036388">
    <property type="entry name" value="WH-like_DNA-bd_sf"/>
</dbReference>
<keyword evidence="3" id="KW-1185">Reference proteome</keyword>
<protein>
    <submittedName>
        <fullName evidence="1">ArsR family transcriptional regulator</fullName>
    </submittedName>
</protein>
<sequence length="221" mass="23722">MTGLPWLRRLSALASLDDGNRRRLYEHVCGARDAVSRDDAAMALGLPRSTASFHLDRLVRDGLLRVDFRKLGGKVGPGSGRPAKLYSPVVEEIGASVPERHYDLAGEVMASAIQNLMAKGGSPREVLLETAYARGREAGSAEPHFEDVLASYGYRPEPDDDGGYSLVNCPFHRLAESHTSVVCAMNGAFLSGAAAVCGIAEERIADDNREGHCCAKIRPAS</sequence>
<evidence type="ECO:0000313" key="3">
    <source>
        <dbReference type="Proteomes" id="UP001230951"/>
    </source>
</evidence>
<dbReference type="CDD" id="cd00090">
    <property type="entry name" value="HTH_ARSR"/>
    <property type="match status" value="1"/>
</dbReference>
<dbReference type="EMBL" id="JAUSTF010000005">
    <property type="protein sequence ID" value="MDQ0181328.1"/>
    <property type="molecule type" value="Genomic_DNA"/>
</dbReference>
<dbReference type="InterPro" id="IPR011991">
    <property type="entry name" value="ArsR-like_HTH"/>
</dbReference>